<dbReference type="Proteomes" id="UP001153636">
    <property type="component" value="Chromosome 5"/>
</dbReference>
<reference evidence="2" key="1">
    <citation type="submission" date="2022-01" db="EMBL/GenBank/DDBJ databases">
        <authorList>
            <person name="King R."/>
        </authorList>
    </citation>
    <scope>NUCLEOTIDE SEQUENCE</scope>
</reference>
<evidence type="ECO:0000313" key="3">
    <source>
        <dbReference type="Proteomes" id="UP001153636"/>
    </source>
</evidence>
<keyword evidence="1" id="KW-0175">Coiled coil</keyword>
<feature type="coiled-coil region" evidence="1">
    <location>
        <begin position="7"/>
        <end position="34"/>
    </location>
</feature>
<evidence type="ECO:0000313" key="2">
    <source>
        <dbReference type="EMBL" id="CAH1110520.1"/>
    </source>
</evidence>
<keyword evidence="3" id="KW-1185">Reference proteome</keyword>
<evidence type="ECO:0000256" key="1">
    <source>
        <dbReference type="SAM" id="Coils"/>
    </source>
</evidence>
<accession>A0A9P0D1R9</accession>
<protein>
    <submittedName>
        <fullName evidence="2">Uncharacterized protein</fullName>
    </submittedName>
</protein>
<dbReference type="EMBL" id="OV651817">
    <property type="protein sequence ID" value="CAH1110520.1"/>
    <property type="molecule type" value="Genomic_DNA"/>
</dbReference>
<gene>
    <name evidence="2" type="ORF">PSYICH_LOCUS11490</name>
</gene>
<proteinExistence type="predicted"/>
<dbReference type="OrthoDB" id="6782207at2759"/>
<name>A0A9P0D1R9_9CUCU</name>
<sequence length="107" mass="12132">MRILLKLETLKNWINEVENENKVLKDRIENLEKTSKKNNFILFGVNTSSSDRSISVFCEVIKDKLGVPIAEENVSDLYSLGKSIGAPLKIEFVSVIKKSKSYKTVIN</sequence>
<organism evidence="2 3">
    <name type="scientific">Psylliodes chrysocephalus</name>
    <dbReference type="NCBI Taxonomy" id="3402493"/>
    <lineage>
        <taxon>Eukaryota</taxon>
        <taxon>Metazoa</taxon>
        <taxon>Ecdysozoa</taxon>
        <taxon>Arthropoda</taxon>
        <taxon>Hexapoda</taxon>
        <taxon>Insecta</taxon>
        <taxon>Pterygota</taxon>
        <taxon>Neoptera</taxon>
        <taxon>Endopterygota</taxon>
        <taxon>Coleoptera</taxon>
        <taxon>Polyphaga</taxon>
        <taxon>Cucujiformia</taxon>
        <taxon>Chrysomeloidea</taxon>
        <taxon>Chrysomelidae</taxon>
        <taxon>Galerucinae</taxon>
        <taxon>Alticini</taxon>
        <taxon>Psylliodes</taxon>
    </lineage>
</organism>
<dbReference type="AlphaFoldDB" id="A0A9P0D1R9"/>